<dbReference type="CDD" id="cd07930">
    <property type="entry name" value="bacterial_phosphagen_kinase"/>
    <property type="match status" value="1"/>
</dbReference>
<dbReference type="PROSITE" id="PS00112">
    <property type="entry name" value="PHOSPHAGEN_KINASE"/>
    <property type="match status" value="1"/>
</dbReference>
<dbReference type="PANTHER" id="PTHR11547:SF38">
    <property type="entry name" value="ARGININE KINASE 1-RELATED"/>
    <property type="match status" value="1"/>
</dbReference>
<comment type="similarity">
    <text evidence="5 6 7">Belongs to the ATP:guanido phosphotransferase family.</text>
</comment>
<evidence type="ECO:0000256" key="6">
    <source>
        <dbReference type="PROSITE-ProRule" id="PRU00843"/>
    </source>
</evidence>
<dbReference type="GO" id="GO:1990424">
    <property type="term" value="F:protein arginine kinase activity"/>
    <property type="evidence" value="ECO:0007669"/>
    <property type="project" value="UniProtKB-EC"/>
</dbReference>
<dbReference type="InterPro" id="IPR014746">
    <property type="entry name" value="Gln_synth/guanido_kin_cat_dom"/>
</dbReference>
<evidence type="ECO:0000256" key="2">
    <source>
        <dbReference type="ARBA" id="ARBA00022741"/>
    </source>
</evidence>
<evidence type="ECO:0000256" key="1">
    <source>
        <dbReference type="ARBA" id="ARBA00022679"/>
    </source>
</evidence>
<keyword evidence="2 5" id="KW-0547">Nucleotide-binding</keyword>
<dbReference type="OrthoDB" id="9791353at2"/>
<keyword evidence="10" id="KW-1185">Reference proteome</keyword>
<dbReference type="Proteomes" id="UP000243547">
    <property type="component" value="Unassembled WGS sequence"/>
</dbReference>
<evidence type="ECO:0000259" key="8">
    <source>
        <dbReference type="PROSITE" id="PS51510"/>
    </source>
</evidence>
<dbReference type="PANTHER" id="PTHR11547">
    <property type="entry name" value="ARGININE OR CREATINE KINASE"/>
    <property type="match status" value="1"/>
</dbReference>
<dbReference type="EC" id="2.7.14.1" evidence="5"/>
<dbReference type="RefSeq" id="WP_072908295.1">
    <property type="nucleotide sequence ID" value="NZ_FRAI01000025.1"/>
</dbReference>
<dbReference type="InterPro" id="IPR023660">
    <property type="entry name" value="Arg_Kinase"/>
</dbReference>
<name>A0A1M6QZZ1_9FIRM</name>
<dbReference type="NCBIfam" id="NF002194">
    <property type="entry name" value="PRK01059.1-4"/>
    <property type="match status" value="1"/>
</dbReference>
<gene>
    <name evidence="5" type="primary">mcsB</name>
    <name evidence="9" type="ORF">SAMN02745227_01912</name>
</gene>
<feature type="domain" description="Phosphagen kinase C-terminal" evidence="8">
    <location>
        <begin position="25"/>
        <end position="251"/>
    </location>
</feature>
<dbReference type="HAMAP" id="MF_00602">
    <property type="entry name" value="Prot_Arg_kinase"/>
    <property type="match status" value="1"/>
</dbReference>
<keyword evidence="1 5" id="KW-0808">Transferase</keyword>
<dbReference type="InterPro" id="IPR022415">
    <property type="entry name" value="ATP-guanido_PTrfase_AS"/>
</dbReference>
<evidence type="ECO:0000256" key="7">
    <source>
        <dbReference type="RuleBase" id="RU000505"/>
    </source>
</evidence>
<sequence>MALEGFINQNSSKWMEETNQPYSDVVLSSRIRLARNINSLPFPSVADAKSLKEVEKTISKGMSKLEDFQFLSMNGLTHEDKLTLVEKHLISPQLINENKNSGVWLNKDESVSIMVNEEDHIRTQVVLPGLNLEEGYKIADEIDDKLEASIDFAFSENIGYLTACPTNVGTGLRASVMVHLPALVLTKQINRILTAVSQLGLAVRGIYGEGSESLGNIMQISNQVTLGQSEAEIIDNLKRVTKQIIDHEYNSRKYLLEENQVSVKDKAYRAYGILSNAYSISSKEALELLSYLKLGVDLKLVDGIKPQFFKQLIVITRPGFLQKLYGHTLNTETRDIKRAEVIREILKK</sequence>
<feature type="short sequence motif" description="RDXXRA motif of the pArg binding pocket involved in allosteric regulation" evidence="5">
    <location>
        <begin position="334"/>
        <end position="339"/>
    </location>
</feature>
<feature type="binding site" evidence="5 6">
    <location>
        <position position="122"/>
    </location>
    <ligand>
        <name>ATP</name>
        <dbReference type="ChEBI" id="CHEBI:30616"/>
    </ligand>
</feature>
<feature type="binding site" evidence="5 6">
    <location>
        <begin position="204"/>
        <end position="209"/>
    </location>
    <ligand>
        <name>ATP</name>
        <dbReference type="ChEBI" id="CHEBI:30616"/>
    </ligand>
</feature>
<dbReference type="SUPFAM" id="SSF55931">
    <property type="entry name" value="Glutamine synthetase/guanido kinase"/>
    <property type="match status" value="1"/>
</dbReference>
<evidence type="ECO:0000313" key="10">
    <source>
        <dbReference type="Proteomes" id="UP000243547"/>
    </source>
</evidence>
<feature type="binding site" evidence="5 6">
    <location>
        <begin position="173"/>
        <end position="177"/>
    </location>
    <ligand>
        <name>ATP</name>
        <dbReference type="ChEBI" id="CHEBI:30616"/>
    </ligand>
</feature>
<keyword evidence="3 5" id="KW-0418">Kinase</keyword>
<evidence type="ECO:0000256" key="5">
    <source>
        <dbReference type="HAMAP-Rule" id="MF_00602"/>
    </source>
</evidence>
<feature type="binding site" evidence="5 6">
    <location>
        <begin position="28"/>
        <end position="32"/>
    </location>
    <ligand>
        <name>ATP</name>
        <dbReference type="ChEBI" id="CHEBI:30616"/>
    </ligand>
</feature>
<protein>
    <recommendedName>
        <fullName evidence="5">Protein-arginine kinase</fullName>
        <ecNumber evidence="5">2.7.14.1</ecNumber>
    </recommendedName>
</protein>
<dbReference type="InterPro" id="IPR022414">
    <property type="entry name" value="ATP-guanido_PTrfase_cat"/>
</dbReference>
<feature type="binding site" evidence="5 6">
    <location>
        <position position="88"/>
    </location>
    <ligand>
        <name>ATP</name>
        <dbReference type="ChEBI" id="CHEBI:30616"/>
    </ligand>
</feature>
<dbReference type="Pfam" id="PF00217">
    <property type="entry name" value="ATP-gua_Ptrans"/>
    <property type="match status" value="1"/>
</dbReference>
<keyword evidence="4 5" id="KW-0067">ATP-binding</keyword>
<comment type="catalytic activity">
    <reaction evidence="5">
        <text>L-arginyl-[protein] + ATP = N(omega)-phospho-L-arginyl-[protein] + ADP + H(+)</text>
        <dbReference type="Rhea" id="RHEA:43384"/>
        <dbReference type="Rhea" id="RHEA-COMP:10532"/>
        <dbReference type="Rhea" id="RHEA-COMP:10533"/>
        <dbReference type="ChEBI" id="CHEBI:15378"/>
        <dbReference type="ChEBI" id="CHEBI:29965"/>
        <dbReference type="ChEBI" id="CHEBI:30616"/>
        <dbReference type="ChEBI" id="CHEBI:83226"/>
        <dbReference type="ChEBI" id="CHEBI:456216"/>
        <dbReference type="EC" id="2.7.14.1"/>
    </reaction>
</comment>
<dbReference type="GO" id="GO:0004111">
    <property type="term" value="F:creatine kinase activity"/>
    <property type="evidence" value="ECO:0007669"/>
    <property type="project" value="InterPro"/>
</dbReference>
<organism evidence="9 10">
    <name type="scientific">Anaerobranca californiensis DSM 14826</name>
    <dbReference type="NCBI Taxonomy" id="1120989"/>
    <lineage>
        <taxon>Bacteria</taxon>
        <taxon>Bacillati</taxon>
        <taxon>Bacillota</taxon>
        <taxon>Clostridia</taxon>
        <taxon>Eubacteriales</taxon>
        <taxon>Proteinivoracaceae</taxon>
        <taxon>Anaerobranca</taxon>
    </lineage>
</organism>
<keyword evidence="5" id="KW-0021">Allosteric enzyme</keyword>
<dbReference type="STRING" id="1120989.SAMN02745227_01912"/>
<evidence type="ECO:0000313" key="9">
    <source>
        <dbReference type="EMBL" id="SHK25743.1"/>
    </source>
</evidence>
<dbReference type="Gene3D" id="3.30.590.10">
    <property type="entry name" value="Glutamine synthetase/guanido kinase, catalytic domain"/>
    <property type="match status" value="1"/>
</dbReference>
<comment type="activity regulation">
    <text evidence="5">Appears to be allosterically activated by the binding of pArg-containing polypeptides to the pArg-binding pocket localized in the C-terminal domain of McsB.</text>
</comment>
<accession>A0A1M6QZZ1</accession>
<reference evidence="10" key="1">
    <citation type="submission" date="2016-11" db="EMBL/GenBank/DDBJ databases">
        <authorList>
            <person name="Varghese N."/>
            <person name="Submissions S."/>
        </authorList>
    </citation>
    <scope>NUCLEOTIDE SEQUENCE [LARGE SCALE GENOMIC DNA]</scope>
    <source>
        <strain evidence="10">DSM 14826</strain>
    </source>
</reference>
<dbReference type="GO" id="GO:0005615">
    <property type="term" value="C:extracellular space"/>
    <property type="evidence" value="ECO:0007669"/>
    <property type="project" value="TreeGrafter"/>
</dbReference>
<dbReference type="EMBL" id="FRAI01000025">
    <property type="protein sequence ID" value="SHK25743.1"/>
    <property type="molecule type" value="Genomic_DNA"/>
</dbReference>
<dbReference type="AlphaFoldDB" id="A0A1M6QZZ1"/>
<proteinExistence type="inferred from homology"/>
<dbReference type="GO" id="GO:0046314">
    <property type="term" value="P:phosphocreatine biosynthetic process"/>
    <property type="evidence" value="ECO:0007669"/>
    <property type="project" value="InterPro"/>
</dbReference>
<evidence type="ECO:0000256" key="3">
    <source>
        <dbReference type="ARBA" id="ARBA00022777"/>
    </source>
</evidence>
<dbReference type="InterPro" id="IPR000749">
    <property type="entry name" value="ATP-guanido_PTrfase"/>
</dbReference>
<dbReference type="PROSITE" id="PS51510">
    <property type="entry name" value="PHOSPHAGEN_KINASE_C"/>
    <property type="match status" value="1"/>
</dbReference>
<dbReference type="GO" id="GO:0005524">
    <property type="term" value="F:ATP binding"/>
    <property type="evidence" value="ECO:0007669"/>
    <property type="project" value="UniProtKB-UniRule"/>
</dbReference>
<evidence type="ECO:0000256" key="4">
    <source>
        <dbReference type="ARBA" id="ARBA00022840"/>
    </source>
</evidence>
<comment type="function">
    <text evidence="5">Catalyzes the specific phosphorylation of arginine residues in proteins.</text>
</comment>